<sequence>MYDKQKILNQAASYFYNGIFKLKCGNIATVKQMESLPYNIKMFEHIEKKHGSIDNYINNNSAMSVVHDISGGKYKLKYIGNALAWEYLRNVGVDGAKPDTHLKRILGSDRLGYSKQIIASDKDVAESVSRIAANNNVLEVEIDALLWNFCADGYGAICQSVPKCYSCPLQVHCNKMI</sequence>
<organism evidence="1">
    <name type="scientific">bioreactor metagenome</name>
    <dbReference type="NCBI Taxonomy" id="1076179"/>
    <lineage>
        <taxon>unclassified sequences</taxon>
        <taxon>metagenomes</taxon>
        <taxon>ecological metagenomes</taxon>
    </lineage>
</organism>
<dbReference type="InterPro" id="IPR023170">
    <property type="entry name" value="HhH_base_excis_C"/>
</dbReference>
<protein>
    <recommendedName>
        <fullName evidence="2">HhH-GPD domain-containing protein</fullName>
    </recommendedName>
</protein>
<dbReference type="Gene3D" id="1.10.1670.10">
    <property type="entry name" value="Helix-hairpin-Helix base-excision DNA repair enzymes (C-terminal)"/>
    <property type="match status" value="1"/>
</dbReference>
<dbReference type="AlphaFoldDB" id="A0A645HH68"/>
<evidence type="ECO:0008006" key="2">
    <source>
        <dbReference type="Google" id="ProtNLM"/>
    </source>
</evidence>
<reference evidence="1" key="1">
    <citation type="submission" date="2019-08" db="EMBL/GenBank/DDBJ databases">
        <authorList>
            <person name="Kucharzyk K."/>
            <person name="Murdoch R.W."/>
            <person name="Higgins S."/>
            <person name="Loffler F."/>
        </authorList>
    </citation>
    <scope>NUCLEOTIDE SEQUENCE</scope>
</reference>
<evidence type="ECO:0000313" key="1">
    <source>
        <dbReference type="EMBL" id="MPN38378.1"/>
    </source>
</evidence>
<gene>
    <name evidence="1" type="ORF">SDC9_185902</name>
</gene>
<dbReference type="EMBL" id="VSSQ01093567">
    <property type="protein sequence ID" value="MPN38378.1"/>
    <property type="molecule type" value="Genomic_DNA"/>
</dbReference>
<accession>A0A645HH68</accession>
<name>A0A645HH68_9ZZZZ</name>
<comment type="caution">
    <text evidence="1">The sequence shown here is derived from an EMBL/GenBank/DDBJ whole genome shotgun (WGS) entry which is preliminary data.</text>
</comment>
<proteinExistence type="predicted"/>